<evidence type="ECO:0008006" key="3">
    <source>
        <dbReference type="Google" id="ProtNLM"/>
    </source>
</evidence>
<name>A0ABQ4E1K3_9ACTN</name>
<protein>
    <recommendedName>
        <fullName evidence="3">Lipoprotein</fullName>
    </recommendedName>
</protein>
<evidence type="ECO:0000313" key="1">
    <source>
        <dbReference type="EMBL" id="GIG88545.1"/>
    </source>
</evidence>
<dbReference type="EMBL" id="BONW01000016">
    <property type="protein sequence ID" value="GIG88545.1"/>
    <property type="molecule type" value="Genomic_DNA"/>
</dbReference>
<comment type="caution">
    <text evidence="1">The sequence shown here is derived from an EMBL/GenBank/DDBJ whole genome shotgun (WGS) entry which is preliminary data.</text>
</comment>
<gene>
    <name evidence="1" type="ORF">Pen02_34810</name>
</gene>
<dbReference type="PROSITE" id="PS51257">
    <property type="entry name" value="PROKAR_LIPOPROTEIN"/>
    <property type="match status" value="1"/>
</dbReference>
<accession>A0ABQ4E1K3</accession>
<keyword evidence="2" id="KW-1185">Reference proteome</keyword>
<proteinExistence type="predicted"/>
<reference evidence="1 2" key="1">
    <citation type="submission" date="2021-01" db="EMBL/GenBank/DDBJ databases">
        <title>Whole genome shotgun sequence of Plantactinospora endophytica NBRC 110450.</title>
        <authorList>
            <person name="Komaki H."/>
            <person name="Tamura T."/>
        </authorList>
    </citation>
    <scope>NUCLEOTIDE SEQUENCE [LARGE SCALE GENOMIC DNA]</scope>
    <source>
        <strain evidence="1 2">NBRC 110450</strain>
    </source>
</reference>
<organism evidence="1 2">
    <name type="scientific">Plantactinospora endophytica</name>
    <dbReference type="NCBI Taxonomy" id="673535"/>
    <lineage>
        <taxon>Bacteria</taxon>
        <taxon>Bacillati</taxon>
        <taxon>Actinomycetota</taxon>
        <taxon>Actinomycetes</taxon>
        <taxon>Micromonosporales</taxon>
        <taxon>Micromonosporaceae</taxon>
        <taxon>Plantactinospora</taxon>
    </lineage>
</organism>
<sequence length="132" mass="13892">MLRRHVVAVGLLAGLVTGCTESPYPLPDRDTAAVRDEEKRLAALLPDTLLGASGTCRVRLLGSAGSSSFAWAICETAPTADGPAQGVSVPVRVDEDQVTEPADGAGYAASVRRMFPRRLAETVLQDPGRLHP</sequence>
<dbReference type="Proteomes" id="UP000646749">
    <property type="component" value="Unassembled WGS sequence"/>
</dbReference>
<dbReference type="RefSeq" id="WP_203867057.1">
    <property type="nucleotide sequence ID" value="NZ_BONW01000016.1"/>
</dbReference>
<evidence type="ECO:0000313" key="2">
    <source>
        <dbReference type="Proteomes" id="UP000646749"/>
    </source>
</evidence>